<evidence type="ECO:0000313" key="3">
    <source>
        <dbReference type="Proteomes" id="UP000321440"/>
    </source>
</evidence>
<dbReference type="EMBL" id="BJYA01000001">
    <property type="protein sequence ID" value="GEN44450.1"/>
    <property type="molecule type" value="Genomic_DNA"/>
</dbReference>
<dbReference type="OrthoDB" id="9888846at2"/>
<dbReference type="RefSeq" id="WP_146813545.1">
    <property type="nucleotide sequence ID" value="NZ_BJYA01000001.1"/>
</dbReference>
<protein>
    <submittedName>
        <fullName evidence="2">Uncharacterized protein</fullName>
    </submittedName>
</protein>
<keyword evidence="1" id="KW-1133">Transmembrane helix</keyword>
<accession>A0A511W040</accession>
<dbReference type="AlphaFoldDB" id="A0A511W040"/>
<gene>
    <name evidence="2" type="ORF">AHA02nite_02260</name>
</gene>
<keyword evidence="1" id="KW-0812">Transmembrane</keyword>
<comment type="caution">
    <text evidence="2">The sequence shown here is derived from an EMBL/GenBank/DDBJ whole genome shotgun (WGS) entry which is preliminary data.</text>
</comment>
<reference evidence="2 3" key="1">
    <citation type="submission" date="2019-07" db="EMBL/GenBank/DDBJ databases">
        <title>Whole genome shotgun sequence of Alkalibacillus haloalkaliphilus NBRC 103110.</title>
        <authorList>
            <person name="Hosoyama A."/>
            <person name="Uohara A."/>
            <person name="Ohji S."/>
            <person name="Ichikawa N."/>
        </authorList>
    </citation>
    <scope>NUCLEOTIDE SEQUENCE [LARGE SCALE GENOMIC DNA]</scope>
    <source>
        <strain evidence="2 3">NBRC 103110</strain>
    </source>
</reference>
<keyword evidence="1" id="KW-0472">Membrane</keyword>
<sequence>MEVKKKPILYSLVAFFVYFTYSAFFPFAPVTIHHPSGALGIADYLDDQYEEKHANINDILEANNDDNYITSFYTPLYTIERGWTIITDDKITRTDFAELHDRISRGYDALINIERDFEIELTEEQETEFNNLKDYFRIAETKLQEPLYNATMFSTKGSIDSQILDMTNTYFNLLNQLERFLETVS</sequence>
<keyword evidence="3" id="KW-1185">Reference proteome</keyword>
<evidence type="ECO:0000256" key="1">
    <source>
        <dbReference type="SAM" id="Phobius"/>
    </source>
</evidence>
<organism evidence="2 3">
    <name type="scientific">Alkalibacillus haloalkaliphilus</name>
    <dbReference type="NCBI Taxonomy" id="94136"/>
    <lineage>
        <taxon>Bacteria</taxon>
        <taxon>Bacillati</taxon>
        <taxon>Bacillota</taxon>
        <taxon>Bacilli</taxon>
        <taxon>Bacillales</taxon>
        <taxon>Bacillaceae</taxon>
        <taxon>Alkalibacillus</taxon>
    </lineage>
</organism>
<feature type="transmembrane region" description="Helical" evidence="1">
    <location>
        <begin position="7"/>
        <end position="28"/>
    </location>
</feature>
<dbReference type="Proteomes" id="UP000321440">
    <property type="component" value="Unassembled WGS sequence"/>
</dbReference>
<name>A0A511W040_9BACI</name>
<proteinExistence type="predicted"/>
<evidence type="ECO:0000313" key="2">
    <source>
        <dbReference type="EMBL" id="GEN44450.1"/>
    </source>
</evidence>